<dbReference type="InterPro" id="IPR016181">
    <property type="entry name" value="Acyl_CoA_acyltransferase"/>
</dbReference>
<dbReference type="PANTHER" id="PTHR20958:SF10">
    <property type="entry name" value="GH05617P-RELATED"/>
    <property type="match status" value="1"/>
</dbReference>
<accession>A0A8D8FTR1</accession>
<dbReference type="InterPro" id="IPR000182">
    <property type="entry name" value="GNAT_dom"/>
</dbReference>
<dbReference type="GO" id="GO:0016747">
    <property type="term" value="F:acyltransferase activity, transferring groups other than amino-acyl groups"/>
    <property type="evidence" value="ECO:0007669"/>
    <property type="project" value="InterPro"/>
</dbReference>
<dbReference type="SUPFAM" id="SSF55729">
    <property type="entry name" value="Acyl-CoA N-acyltransferases (Nat)"/>
    <property type="match status" value="1"/>
</dbReference>
<dbReference type="PANTHER" id="PTHR20958">
    <property type="entry name" value="GLYCINE N-ACYLTRANSFERASE-LIKE PROTEIN"/>
    <property type="match status" value="1"/>
</dbReference>
<reference evidence="2" key="1">
    <citation type="submission" date="2021-05" db="EMBL/GenBank/DDBJ databases">
        <authorList>
            <person name="Alioto T."/>
            <person name="Alioto T."/>
            <person name="Gomez Garrido J."/>
        </authorList>
    </citation>
    <scope>NUCLEOTIDE SEQUENCE</scope>
</reference>
<dbReference type="PROSITE" id="PS51186">
    <property type="entry name" value="GNAT"/>
    <property type="match status" value="1"/>
</dbReference>
<protein>
    <submittedName>
        <fullName evidence="2">(northern house mosquito) hypothetical protein</fullName>
    </submittedName>
</protein>
<evidence type="ECO:0000313" key="2">
    <source>
        <dbReference type="EMBL" id="CAG6484887.1"/>
    </source>
</evidence>
<dbReference type="Gene3D" id="3.40.630.30">
    <property type="match status" value="2"/>
</dbReference>
<dbReference type="EMBL" id="HBUE01100138">
    <property type="protein sequence ID" value="CAG6484887.1"/>
    <property type="molecule type" value="Transcribed_RNA"/>
</dbReference>
<feature type="domain" description="N-acetyltransferase" evidence="1">
    <location>
        <begin position="146"/>
        <end position="278"/>
    </location>
</feature>
<dbReference type="Pfam" id="PF08445">
    <property type="entry name" value="FR47"/>
    <property type="match status" value="1"/>
</dbReference>
<sequence>MDEFVPIPRENWTDLRDLFRTNWPAHELPHNVVQNYIDWIQIDAKIAHLQVFSLNGTWHSNGTFILIDRYELYCYTLEESNDSLLRALKLVDWDYSYRICAILERHQPTLEAVFADYPHCNPLRTPNHVLHLSREKALQLEIALPEGFRLANLDLKHAPQVNQAWPFHCDGSEFTVKRCLAWNTNVGLFNEEDELVGWCLHSNLGFLSYLHVDDRCRNQGFGELLVRAISRKIAEKGLNVYGGVRPDNGPSRRLFQKVGFEQRQAIAWIRSRAGKLVEWGIS</sequence>
<proteinExistence type="predicted"/>
<organism evidence="2">
    <name type="scientific">Culex pipiens</name>
    <name type="common">House mosquito</name>
    <dbReference type="NCBI Taxonomy" id="7175"/>
    <lineage>
        <taxon>Eukaryota</taxon>
        <taxon>Metazoa</taxon>
        <taxon>Ecdysozoa</taxon>
        <taxon>Arthropoda</taxon>
        <taxon>Hexapoda</taxon>
        <taxon>Insecta</taxon>
        <taxon>Pterygota</taxon>
        <taxon>Neoptera</taxon>
        <taxon>Endopterygota</taxon>
        <taxon>Diptera</taxon>
        <taxon>Nematocera</taxon>
        <taxon>Culicoidea</taxon>
        <taxon>Culicidae</taxon>
        <taxon>Culicinae</taxon>
        <taxon>Culicini</taxon>
        <taxon>Culex</taxon>
        <taxon>Culex</taxon>
    </lineage>
</organism>
<dbReference type="AlphaFoldDB" id="A0A8D8FTR1"/>
<dbReference type="InterPro" id="IPR013653">
    <property type="entry name" value="GCN5-like_dom"/>
</dbReference>
<evidence type="ECO:0000259" key="1">
    <source>
        <dbReference type="PROSITE" id="PS51186"/>
    </source>
</evidence>
<name>A0A8D8FTR1_CULPI</name>
<dbReference type="EMBL" id="HBUE01100139">
    <property type="protein sequence ID" value="CAG6484890.1"/>
    <property type="molecule type" value="Transcribed_RNA"/>
</dbReference>
<dbReference type="InterPro" id="IPR053225">
    <property type="entry name" value="Acyl-CoA_N-acyltransferase"/>
</dbReference>